<accession>A0ABX1HPX6</accession>
<reference evidence="1 2" key="1">
    <citation type="submission" date="2020-03" db="EMBL/GenBank/DDBJ databases">
        <title>Genomic Encyclopedia of Type Strains, Phase IV (KMG-V): Genome sequencing to study the core and pangenomes of soil and plant-associated prokaryotes.</title>
        <authorList>
            <person name="Whitman W."/>
        </authorList>
    </citation>
    <scope>NUCLEOTIDE SEQUENCE [LARGE SCALE GENOMIC DNA]</scope>
    <source>
        <strain evidence="1 2">1B</strain>
    </source>
</reference>
<protein>
    <recommendedName>
        <fullName evidence="3">DUF1493 family protein</fullName>
    </recommendedName>
</protein>
<organism evidence="1 2">
    <name type="scientific">Hymenobacter artigasi</name>
    <dbReference type="NCBI Taxonomy" id="2719616"/>
    <lineage>
        <taxon>Bacteria</taxon>
        <taxon>Pseudomonadati</taxon>
        <taxon>Bacteroidota</taxon>
        <taxon>Cytophagia</taxon>
        <taxon>Cytophagales</taxon>
        <taxon>Hymenobacteraceae</taxon>
        <taxon>Hymenobacter</taxon>
    </lineage>
</organism>
<dbReference type="EMBL" id="JAAVTK010000030">
    <property type="protein sequence ID" value="NKI92024.1"/>
    <property type="molecule type" value="Genomic_DNA"/>
</dbReference>
<evidence type="ECO:0008006" key="3">
    <source>
        <dbReference type="Google" id="ProtNLM"/>
    </source>
</evidence>
<keyword evidence="2" id="KW-1185">Reference proteome</keyword>
<dbReference type="RefSeq" id="WP_168675562.1">
    <property type="nucleotide sequence ID" value="NZ_JAAVTK010000030.1"/>
</dbReference>
<comment type="caution">
    <text evidence="1">The sequence shown here is derived from an EMBL/GenBank/DDBJ whole genome shotgun (WGS) entry which is preliminary data.</text>
</comment>
<proteinExistence type="predicted"/>
<evidence type="ECO:0000313" key="2">
    <source>
        <dbReference type="Proteomes" id="UP000717634"/>
    </source>
</evidence>
<dbReference type="Proteomes" id="UP000717634">
    <property type="component" value="Unassembled WGS sequence"/>
</dbReference>
<name>A0ABX1HPX6_9BACT</name>
<dbReference type="InterPro" id="IPR010862">
    <property type="entry name" value="DUF1493"/>
</dbReference>
<sequence>MNKLQPHVTTSYLRVMGLTVEHLLTLLQANYPHTERFTLHTELRDESIDGDDAVELLALLEQHFGVSFDNFPFRQYFLEEIEIARSLSWFGLKRVRTIETELTVHLLYDYMREHAK</sequence>
<dbReference type="Pfam" id="PF07377">
    <property type="entry name" value="DUF1493"/>
    <property type="match status" value="1"/>
</dbReference>
<evidence type="ECO:0000313" key="1">
    <source>
        <dbReference type="EMBL" id="NKI92024.1"/>
    </source>
</evidence>
<gene>
    <name evidence="1" type="ORF">HBN54_004648</name>
</gene>